<reference evidence="1 2" key="1">
    <citation type="submission" date="2018-03" db="EMBL/GenBank/DDBJ databases">
        <title>Genomic Encyclopedia of Archaeal and Bacterial Type Strains, Phase II (KMG-II): from individual species to whole genera.</title>
        <authorList>
            <person name="Goeker M."/>
        </authorList>
    </citation>
    <scope>NUCLEOTIDE SEQUENCE [LARGE SCALE GENOMIC DNA]</scope>
    <source>
        <strain evidence="1 2">DSM 44720</strain>
    </source>
</reference>
<dbReference type="InterPro" id="IPR011009">
    <property type="entry name" value="Kinase-like_dom_sf"/>
</dbReference>
<accession>A0A2T0TM76</accession>
<dbReference type="SUPFAM" id="SSF56112">
    <property type="entry name" value="Protein kinase-like (PK-like)"/>
    <property type="match status" value="1"/>
</dbReference>
<keyword evidence="1" id="KW-0808">Transferase</keyword>
<dbReference type="OrthoDB" id="3638028at2"/>
<sequence length="298" mass="31326">MITVPPGFGAGLGDGAPAWVATLPALAEELCVRWDLVPDGGVLHGFVAVVLPVRRADGTRAVLKLTWRDVETEHEALALRLWDGRGVVRLLDHDDERGALLLERLDHTRSLTDAPIGVALDVVGGLLRDLRVPAPPEVHRAGVGDLAAKAVSGTVPVPLLDAAVAIARDLAADVGDTLVNGDLHYDNVLAGERAPWLMIDPKPSAGDPEFCLIPLLWNRFDELAGPADMWRRFDALVDVAGLDADKARGWALARAVEAAFWARRAGVPGFGTASSTVAGWLFAGRGGPRGAAAGAAAD</sequence>
<dbReference type="EMBL" id="PVTF01000001">
    <property type="protein sequence ID" value="PRY46820.1"/>
    <property type="molecule type" value="Genomic_DNA"/>
</dbReference>
<evidence type="ECO:0000313" key="1">
    <source>
        <dbReference type="EMBL" id="PRY46820.1"/>
    </source>
</evidence>
<evidence type="ECO:0000313" key="2">
    <source>
        <dbReference type="Proteomes" id="UP000239494"/>
    </source>
</evidence>
<dbReference type="GO" id="GO:0016773">
    <property type="term" value="F:phosphotransferase activity, alcohol group as acceptor"/>
    <property type="evidence" value="ECO:0007669"/>
    <property type="project" value="InterPro"/>
</dbReference>
<dbReference type="Proteomes" id="UP000239494">
    <property type="component" value="Unassembled WGS sequence"/>
</dbReference>
<organism evidence="1 2">
    <name type="scientific">Umezawaea tangerina</name>
    <dbReference type="NCBI Taxonomy" id="84725"/>
    <lineage>
        <taxon>Bacteria</taxon>
        <taxon>Bacillati</taxon>
        <taxon>Actinomycetota</taxon>
        <taxon>Actinomycetes</taxon>
        <taxon>Pseudonocardiales</taxon>
        <taxon>Pseudonocardiaceae</taxon>
        <taxon>Umezawaea</taxon>
    </lineage>
</organism>
<keyword evidence="1" id="KW-0418">Kinase</keyword>
<dbReference type="InterPro" id="IPR006748">
    <property type="entry name" value="NH2Glyco/OHUrea_AB-resist_kin"/>
</dbReference>
<comment type="caution">
    <text evidence="1">The sequence shown here is derived from an EMBL/GenBank/DDBJ whole genome shotgun (WGS) entry which is preliminary data.</text>
</comment>
<proteinExistence type="predicted"/>
<name>A0A2T0TM76_9PSEU</name>
<gene>
    <name evidence="1" type="ORF">CLV43_1011101</name>
</gene>
<dbReference type="AlphaFoldDB" id="A0A2T0TM76"/>
<dbReference type="GO" id="GO:0019748">
    <property type="term" value="P:secondary metabolic process"/>
    <property type="evidence" value="ECO:0007669"/>
    <property type="project" value="InterPro"/>
</dbReference>
<dbReference type="GO" id="GO:0016301">
    <property type="term" value="F:kinase activity"/>
    <property type="evidence" value="ECO:0007669"/>
    <property type="project" value="UniProtKB-KW"/>
</dbReference>
<protein>
    <submittedName>
        <fullName evidence="1">Streptomycin 6-kinase</fullName>
    </submittedName>
</protein>
<keyword evidence="2" id="KW-1185">Reference proteome</keyword>
<dbReference type="Pfam" id="PF04655">
    <property type="entry name" value="APH_6_hur"/>
    <property type="match status" value="1"/>
</dbReference>
<dbReference type="RefSeq" id="WP_106185773.1">
    <property type="nucleotide sequence ID" value="NZ_PVTF01000001.1"/>
</dbReference>